<accession>A0A928V2H0</accession>
<dbReference type="AlphaFoldDB" id="A0A928V2H0"/>
<evidence type="ECO:0000313" key="2">
    <source>
        <dbReference type="EMBL" id="MBE8715307.1"/>
    </source>
</evidence>
<comment type="caution">
    <text evidence="2">The sequence shown here is derived from an EMBL/GenBank/DDBJ whole genome shotgun (WGS) entry which is preliminary data.</text>
</comment>
<sequence length="233" mass="27066">MKRIVISGTYCTGKTTLSIALSLATGIPTTHALIMREILPVLFPTKTLRQCSYAQLLCLGMKRFEERIRFESQFSSGFISDGCTLQEWLYGSTRIYTGVYPDEYPWKLWIKRNLHFKSYRNFKLLLRSFEGMAKSYAKTHYDLFVHLPVEFPFVPDNHRPTSERFREHSEMQLVQTYQELGIKPLVVSGTLIQRLEKLVSYLHIDPILPLPLAIAQAEEIRTLNFDQIPLENT</sequence>
<evidence type="ECO:0000313" key="3">
    <source>
        <dbReference type="Proteomes" id="UP000616201"/>
    </source>
</evidence>
<dbReference type="InterPro" id="IPR027417">
    <property type="entry name" value="P-loop_NTPase"/>
</dbReference>
<protein>
    <submittedName>
        <fullName evidence="2">ATP/GTP-binding protein</fullName>
    </submittedName>
</protein>
<feature type="domain" description="NadR/Ttd14 AAA" evidence="1">
    <location>
        <begin position="3"/>
        <end position="194"/>
    </location>
</feature>
<dbReference type="Gene3D" id="3.40.50.300">
    <property type="entry name" value="P-loop containing nucleotide triphosphate hydrolases"/>
    <property type="match status" value="1"/>
</dbReference>
<name>A0A928V2H0_9SPHI</name>
<organism evidence="2 3">
    <name type="scientific">Sphingobacterium hungaricum</name>
    <dbReference type="NCBI Taxonomy" id="2082723"/>
    <lineage>
        <taxon>Bacteria</taxon>
        <taxon>Pseudomonadati</taxon>
        <taxon>Bacteroidota</taxon>
        <taxon>Sphingobacteriia</taxon>
        <taxon>Sphingobacteriales</taxon>
        <taxon>Sphingobacteriaceae</taxon>
        <taxon>Sphingobacterium</taxon>
    </lineage>
</organism>
<dbReference type="InterPro" id="IPR038727">
    <property type="entry name" value="NadR/Ttd14_AAA_dom"/>
</dbReference>
<gene>
    <name evidence="2" type="ORF">C4F49_16660</name>
</gene>
<dbReference type="Proteomes" id="UP000616201">
    <property type="component" value="Unassembled WGS sequence"/>
</dbReference>
<dbReference type="RefSeq" id="WP_196937149.1">
    <property type="nucleotide sequence ID" value="NZ_MU158698.1"/>
</dbReference>
<proteinExistence type="predicted"/>
<evidence type="ECO:0000259" key="1">
    <source>
        <dbReference type="Pfam" id="PF13521"/>
    </source>
</evidence>
<keyword evidence="3" id="KW-1185">Reference proteome</keyword>
<reference evidence="2" key="1">
    <citation type="submission" date="2018-02" db="EMBL/GenBank/DDBJ databases">
        <authorList>
            <person name="Vasarhelyi B.M."/>
            <person name="Deshmukh S."/>
            <person name="Balint B."/>
            <person name="Kukolya J."/>
        </authorList>
    </citation>
    <scope>NUCLEOTIDE SEQUENCE</scope>
    <source>
        <strain evidence="2">KB22</strain>
    </source>
</reference>
<dbReference type="Pfam" id="PF13521">
    <property type="entry name" value="AAA_28"/>
    <property type="match status" value="1"/>
</dbReference>
<dbReference type="EMBL" id="PRDK01000009">
    <property type="protein sequence ID" value="MBE8715307.1"/>
    <property type="molecule type" value="Genomic_DNA"/>
</dbReference>